<name>A0A4Y3HYP0_9VIBR</name>
<proteinExistence type="predicted"/>
<evidence type="ECO:0000313" key="8">
    <source>
        <dbReference type="Proteomes" id="UP000318717"/>
    </source>
</evidence>
<feature type="transmembrane region" description="Helical" evidence="6">
    <location>
        <begin position="136"/>
        <end position="154"/>
    </location>
</feature>
<keyword evidence="8" id="KW-1185">Reference proteome</keyword>
<feature type="transmembrane region" description="Helical" evidence="6">
    <location>
        <begin position="239"/>
        <end position="263"/>
    </location>
</feature>
<dbReference type="GO" id="GO:0005886">
    <property type="term" value="C:plasma membrane"/>
    <property type="evidence" value="ECO:0007669"/>
    <property type="project" value="UniProtKB-SubCell"/>
</dbReference>
<evidence type="ECO:0000256" key="4">
    <source>
        <dbReference type="ARBA" id="ARBA00022989"/>
    </source>
</evidence>
<keyword evidence="4 6" id="KW-1133">Transmembrane helix</keyword>
<dbReference type="PANTHER" id="PTHR30250:SF11">
    <property type="entry name" value="O-ANTIGEN TRANSPORTER-RELATED"/>
    <property type="match status" value="1"/>
</dbReference>
<dbReference type="EMBL" id="BJLF01000018">
    <property type="protein sequence ID" value="GEA52299.1"/>
    <property type="molecule type" value="Genomic_DNA"/>
</dbReference>
<gene>
    <name evidence="7" type="ORF">VIN01S_31030</name>
</gene>
<dbReference type="InterPro" id="IPR050833">
    <property type="entry name" value="Poly_Biosynth_Transport"/>
</dbReference>
<dbReference type="RefSeq" id="WP_141346749.1">
    <property type="nucleotide sequence ID" value="NZ_BJLF01000018.1"/>
</dbReference>
<keyword evidence="2" id="KW-1003">Cell membrane</keyword>
<evidence type="ECO:0000256" key="5">
    <source>
        <dbReference type="ARBA" id="ARBA00023136"/>
    </source>
</evidence>
<sequence length="409" mass="47592">MKNYILRGYSLFIKMIFIIFVAKNLSILDVANYGLFNGYLALFVFLCGFEFYTYTQREIINYPDMFMSLIKGHVKLVLAIFAIFVLVFMSFWSNDLELSYEIVVLLLLVTFLELISQDIGRFLIALNKIDKSTFVFFVRSGLWPTLSLLLMVISDDFKDLFWIYSIWIFTALLSIIIGIKYLDLSMSFFKVNVPPRSWYIKGMKIAVIYILSALFIKLALSFDRVIIGKFGTKEALASYVLFIGMGMSIQSFIAATVFPFSLRDLTRSYANNNTKKFLNSVKELVFKTLSFSLIMALSLYVVSPYLLNWIDNQEYIDNINYLHYILVLAISFTFAMMSHQVIYSMRLDKEVLFVRVFLMFLSMIVAYVCKVYLPNRDIVIVVSLSLSFIFVVYMVVNTIIFFREVVCRR</sequence>
<evidence type="ECO:0008006" key="9">
    <source>
        <dbReference type="Google" id="ProtNLM"/>
    </source>
</evidence>
<feature type="transmembrane region" description="Helical" evidence="6">
    <location>
        <begin position="98"/>
        <end position="115"/>
    </location>
</feature>
<feature type="transmembrane region" description="Helical" evidence="6">
    <location>
        <begin position="36"/>
        <end position="54"/>
    </location>
</feature>
<evidence type="ECO:0000256" key="1">
    <source>
        <dbReference type="ARBA" id="ARBA00004651"/>
    </source>
</evidence>
<evidence type="ECO:0000256" key="2">
    <source>
        <dbReference type="ARBA" id="ARBA00022475"/>
    </source>
</evidence>
<keyword evidence="3 6" id="KW-0812">Transmembrane</keyword>
<dbReference type="Proteomes" id="UP000318717">
    <property type="component" value="Unassembled WGS sequence"/>
</dbReference>
<comment type="caution">
    <text evidence="7">The sequence shown here is derived from an EMBL/GenBank/DDBJ whole genome shotgun (WGS) entry which is preliminary data.</text>
</comment>
<accession>A0A4Y3HYP0</accession>
<feature type="transmembrane region" description="Helical" evidence="6">
    <location>
        <begin position="321"/>
        <end position="339"/>
    </location>
</feature>
<evidence type="ECO:0000256" key="6">
    <source>
        <dbReference type="SAM" id="Phobius"/>
    </source>
</evidence>
<feature type="transmembrane region" description="Helical" evidence="6">
    <location>
        <begin position="284"/>
        <end position="301"/>
    </location>
</feature>
<feature type="transmembrane region" description="Helical" evidence="6">
    <location>
        <begin position="74"/>
        <end position="92"/>
    </location>
</feature>
<feature type="transmembrane region" description="Helical" evidence="6">
    <location>
        <begin position="203"/>
        <end position="227"/>
    </location>
</feature>
<comment type="subcellular location">
    <subcellularLocation>
        <location evidence="1">Cell membrane</location>
        <topology evidence="1">Multi-pass membrane protein</topology>
    </subcellularLocation>
</comment>
<reference evidence="7 8" key="1">
    <citation type="submission" date="2019-06" db="EMBL/GenBank/DDBJ databases">
        <title>Whole genome shotgun sequence of Vibrio inusitatus NBRC 102082.</title>
        <authorList>
            <person name="Hosoyama A."/>
            <person name="Uohara A."/>
            <person name="Ohji S."/>
            <person name="Ichikawa N."/>
        </authorList>
    </citation>
    <scope>NUCLEOTIDE SEQUENCE [LARGE SCALE GENOMIC DNA]</scope>
    <source>
        <strain evidence="7 8">NBRC 102082</strain>
    </source>
</reference>
<evidence type="ECO:0000313" key="7">
    <source>
        <dbReference type="EMBL" id="GEA52299.1"/>
    </source>
</evidence>
<feature type="transmembrane region" description="Helical" evidence="6">
    <location>
        <begin position="160"/>
        <end position="182"/>
    </location>
</feature>
<evidence type="ECO:0000256" key="3">
    <source>
        <dbReference type="ARBA" id="ARBA00022692"/>
    </source>
</evidence>
<dbReference type="AlphaFoldDB" id="A0A4Y3HYP0"/>
<organism evidence="7 8">
    <name type="scientific">Vibrio inusitatus NBRC 102082</name>
    <dbReference type="NCBI Taxonomy" id="1219070"/>
    <lineage>
        <taxon>Bacteria</taxon>
        <taxon>Pseudomonadati</taxon>
        <taxon>Pseudomonadota</taxon>
        <taxon>Gammaproteobacteria</taxon>
        <taxon>Vibrionales</taxon>
        <taxon>Vibrionaceae</taxon>
        <taxon>Vibrio</taxon>
    </lineage>
</organism>
<feature type="transmembrane region" description="Helical" evidence="6">
    <location>
        <begin position="379"/>
        <end position="402"/>
    </location>
</feature>
<feature type="transmembrane region" description="Helical" evidence="6">
    <location>
        <begin position="351"/>
        <end position="373"/>
    </location>
</feature>
<keyword evidence="5 6" id="KW-0472">Membrane</keyword>
<protein>
    <recommendedName>
        <fullName evidence="9">Polysaccharide biosynthesis protein</fullName>
    </recommendedName>
</protein>
<dbReference type="PANTHER" id="PTHR30250">
    <property type="entry name" value="PST FAMILY PREDICTED COLANIC ACID TRANSPORTER"/>
    <property type="match status" value="1"/>
</dbReference>
<dbReference type="OrthoDB" id="8046861at2"/>